<evidence type="ECO:0000256" key="4">
    <source>
        <dbReference type="ARBA" id="ARBA00023242"/>
    </source>
</evidence>
<dbReference type="GO" id="GO:0005737">
    <property type="term" value="C:cytoplasm"/>
    <property type="evidence" value="ECO:0007669"/>
    <property type="project" value="TreeGrafter"/>
</dbReference>
<dbReference type="PANTHER" id="PTHR13123:SF7">
    <property type="entry name" value="LD30288P"/>
    <property type="match status" value="1"/>
</dbReference>
<dbReference type="PANTHER" id="PTHR13123">
    <property type="entry name" value="LD30288P"/>
    <property type="match status" value="1"/>
</dbReference>
<dbReference type="Proteomes" id="UP000324832">
    <property type="component" value="Unassembled WGS sequence"/>
</dbReference>
<organism evidence="5 6">
    <name type="scientific">Leptidea sinapis</name>
    <dbReference type="NCBI Taxonomy" id="189913"/>
    <lineage>
        <taxon>Eukaryota</taxon>
        <taxon>Metazoa</taxon>
        <taxon>Ecdysozoa</taxon>
        <taxon>Arthropoda</taxon>
        <taxon>Hexapoda</taxon>
        <taxon>Insecta</taxon>
        <taxon>Pterygota</taxon>
        <taxon>Neoptera</taxon>
        <taxon>Endopterygota</taxon>
        <taxon>Lepidoptera</taxon>
        <taxon>Glossata</taxon>
        <taxon>Ditrysia</taxon>
        <taxon>Papilionoidea</taxon>
        <taxon>Pieridae</taxon>
        <taxon>Dismorphiinae</taxon>
        <taxon>Leptidea</taxon>
    </lineage>
</organism>
<keyword evidence="6" id="KW-1185">Reference proteome</keyword>
<keyword evidence="3" id="KW-0833">Ubl conjugation pathway</keyword>
<dbReference type="InterPro" id="IPR040394">
    <property type="entry name" value="FBX25/32"/>
</dbReference>
<dbReference type="GO" id="GO:0005634">
    <property type="term" value="C:nucleus"/>
    <property type="evidence" value="ECO:0007669"/>
    <property type="project" value="UniProtKB-SubCell"/>
</dbReference>
<dbReference type="InterPro" id="IPR036047">
    <property type="entry name" value="F-box-like_dom_sf"/>
</dbReference>
<name>A0A5E4PYC1_9NEOP</name>
<dbReference type="InterPro" id="IPR036648">
    <property type="entry name" value="CN_Hdrase_a/SCN_Hdrase_g_sf"/>
</dbReference>
<dbReference type="EMBL" id="FZQP02000948">
    <property type="protein sequence ID" value="VVC91025.1"/>
    <property type="molecule type" value="Genomic_DNA"/>
</dbReference>
<comment type="subcellular location">
    <subcellularLocation>
        <location evidence="1">Nucleus</location>
    </subcellularLocation>
</comment>
<dbReference type="GO" id="GO:0003824">
    <property type="term" value="F:catalytic activity"/>
    <property type="evidence" value="ECO:0007669"/>
    <property type="project" value="InterPro"/>
</dbReference>
<dbReference type="GO" id="GO:0046914">
    <property type="term" value="F:transition metal ion binding"/>
    <property type="evidence" value="ECO:0007669"/>
    <property type="project" value="InterPro"/>
</dbReference>
<gene>
    <name evidence="5" type="ORF">LSINAPIS_LOCUS3808</name>
</gene>
<evidence type="ECO:0000256" key="1">
    <source>
        <dbReference type="ARBA" id="ARBA00004123"/>
    </source>
</evidence>
<dbReference type="UniPathway" id="UPA00143"/>
<dbReference type="GO" id="GO:0019005">
    <property type="term" value="C:SCF ubiquitin ligase complex"/>
    <property type="evidence" value="ECO:0007669"/>
    <property type="project" value="TreeGrafter"/>
</dbReference>
<evidence type="ECO:0008006" key="7">
    <source>
        <dbReference type="Google" id="ProtNLM"/>
    </source>
</evidence>
<dbReference type="GO" id="GO:0016567">
    <property type="term" value="P:protein ubiquitination"/>
    <property type="evidence" value="ECO:0007669"/>
    <property type="project" value="UniProtKB-UniPathway"/>
</dbReference>
<evidence type="ECO:0000256" key="2">
    <source>
        <dbReference type="ARBA" id="ARBA00004906"/>
    </source>
</evidence>
<evidence type="ECO:0000313" key="6">
    <source>
        <dbReference type="Proteomes" id="UP000324832"/>
    </source>
</evidence>
<accession>A0A5E4PYC1</accession>
<proteinExistence type="predicted"/>
<dbReference type="AlphaFoldDB" id="A0A5E4PYC1"/>
<keyword evidence="4" id="KW-0539">Nucleus</keyword>
<dbReference type="SUPFAM" id="SSF56209">
    <property type="entry name" value="Nitrile hydratase alpha chain"/>
    <property type="match status" value="1"/>
</dbReference>
<reference evidence="5 6" key="1">
    <citation type="submission" date="2017-07" db="EMBL/GenBank/DDBJ databases">
        <authorList>
            <person name="Talla V."/>
            <person name="Backstrom N."/>
        </authorList>
    </citation>
    <scope>NUCLEOTIDE SEQUENCE [LARGE SCALE GENOMIC DNA]</scope>
</reference>
<comment type="pathway">
    <text evidence="2">Protein modification; protein ubiquitination.</text>
</comment>
<protein>
    <recommendedName>
        <fullName evidence="7">F-box domain-containing protein</fullName>
    </recommendedName>
</protein>
<evidence type="ECO:0000313" key="5">
    <source>
        <dbReference type="EMBL" id="VVC91025.1"/>
    </source>
</evidence>
<evidence type="ECO:0000256" key="3">
    <source>
        <dbReference type="ARBA" id="ARBA00022786"/>
    </source>
</evidence>
<sequence length="326" mass="36948">MPFISKDWRSPGEVWVKTQEGWEKKKVLECTTQRYAALTNFNNTDENQQKWNAEGEDDKASEDVVRVPPHCHITIKCTREIAGFNGLSEAVRRLDFSSAVRDVRRFNYICALLELLLCGQRLTHLPGAAQKLLLSMLEQLADQGERAGAGLWAPARCGATTTTLSPGSTVLLTVYPGPEVVPKLHDMPEECVREILLRIADHRDLDAASSAWSVMASVCSEQRVWRELVSFHFSKHQVDSVHKADEDPDWKKLFHQLRKLYGLREDAQYAETLSLCRHCKCLFWRSLGHPCIADQCPEYRERLKEAGGPLPPHPVPPAAFLKFFSL</sequence>
<dbReference type="SUPFAM" id="SSF81383">
    <property type="entry name" value="F-box domain"/>
    <property type="match status" value="1"/>
</dbReference>